<dbReference type="EMBL" id="GL437663">
    <property type="protein sequence ID" value="EFN70167.1"/>
    <property type="molecule type" value="Genomic_DNA"/>
</dbReference>
<feature type="region of interest" description="Disordered" evidence="3">
    <location>
        <begin position="561"/>
        <end position="620"/>
    </location>
</feature>
<feature type="compositionally biased region" description="Basic and acidic residues" evidence="3">
    <location>
        <begin position="33"/>
        <end position="43"/>
    </location>
</feature>
<dbReference type="PANTHER" id="PTHR22792">
    <property type="entry name" value="LUPUS LA PROTEIN-RELATED"/>
    <property type="match status" value="1"/>
</dbReference>
<dbReference type="Pfam" id="PF21071">
    <property type="entry name" value="LARP1_HEAT"/>
    <property type="match status" value="1"/>
</dbReference>
<feature type="compositionally biased region" description="Basic and acidic residues" evidence="3">
    <location>
        <begin position="212"/>
        <end position="235"/>
    </location>
</feature>
<evidence type="ECO:0000256" key="1">
    <source>
        <dbReference type="ARBA" id="ARBA00022884"/>
    </source>
</evidence>
<protein>
    <submittedName>
        <fullName evidence="5">La-related protein</fullName>
    </submittedName>
</protein>
<dbReference type="InterPro" id="IPR036388">
    <property type="entry name" value="WH-like_DNA-bd_sf"/>
</dbReference>
<dbReference type="FunCoup" id="E2A8T8">
    <property type="interactions" value="518"/>
</dbReference>
<dbReference type="InParanoid" id="E2A8T8"/>
<dbReference type="GO" id="GO:0010494">
    <property type="term" value="C:cytoplasmic stress granule"/>
    <property type="evidence" value="ECO:0007669"/>
    <property type="project" value="TreeGrafter"/>
</dbReference>
<evidence type="ECO:0000259" key="4">
    <source>
        <dbReference type="PROSITE" id="PS50961"/>
    </source>
</evidence>
<feature type="domain" description="HTH La-type RNA-binding" evidence="4">
    <location>
        <begin position="303"/>
        <end position="393"/>
    </location>
</feature>
<feature type="region of interest" description="Disordered" evidence="3">
    <location>
        <begin position="1075"/>
        <end position="1123"/>
    </location>
</feature>
<dbReference type="GO" id="GO:0045727">
    <property type="term" value="P:positive regulation of translation"/>
    <property type="evidence" value="ECO:0007669"/>
    <property type="project" value="TreeGrafter"/>
</dbReference>
<dbReference type="SMART" id="SM00715">
    <property type="entry name" value="LA"/>
    <property type="match status" value="1"/>
</dbReference>
<evidence type="ECO:0000313" key="5">
    <source>
        <dbReference type="EMBL" id="EFN70167.1"/>
    </source>
</evidence>
<feature type="region of interest" description="Disordered" evidence="3">
    <location>
        <begin position="474"/>
        <end position="495"/>
    </location>
</feature>
<dbReference type="STRING" id="104421.E2A8T8"/>
<dbReference type="GO" id="GO:0048255">
    <property type="term" value="P:mRNA stabilization"/>
    <property type="evidence" value="ECO:0007669"/>
    <property type="project" value="InterPro"/>
</dbReference>
<keyword evidence="6" id="KW-1185">Reference proteome</keyword>
<dbReference type="SUPFAM" id="SSF46785">
    <property type="entry name" value="Winged helix' DNA-binding domain"/>
    <property type="match status" value="1"/>
</dbReference>
<feature type="compositionally biased region" description="Basic residues" evidence="3">
    <location>
        <begin position="236"/>
        <end position="259"/>
    </location>
</feature>
<organism evidence="6">
    <name type="scientific">Camponotus floridanus</name>
    <name type="common">Florida carpenter ant</name>
    <dbReference type="NCBI Taxonomy" id="104421"/>
    <lineage>
        <taxon>Eukaryota</taxon>
        <taxon>Metazoa</taxon>
        <taxon>Ecdysozoa</taxon>
        <taxon>Arthropoda</taxon>
        <taxon>Hexapoda</taxon>
        <taxon>Insecta</taxon>
        <taxon>Pterygota</taxon>
        <taxon>Neoptera</taxon>
        <taxon>Endopterygota</taxon>
        <taxon>Hymenoptera</taxon>
        <taxon>Apocrita</taxon>
        <taxon>Aculeata</taxon>
        <taxon>Formicoidea</taxon>
        <taxon>Formicidae</taxon>
        <taxon>Formicinae</taxon>
        <taxon>Camponotus</taxon>
    </lineage>
</organism>
<feature type="compositionally biased region" description="Basic and acidic residues" evidence="3">
    <location>
        <begin position="752"/>
        <end position="778"/>
    </location>
</feature>
<feature type="region of interest" description="Disordered" evidence="3">
    <location>
        <begin position="745"/>
        <end position="811"/>
    </location>
</feature>
<dbReference type="AlphaFoldDB" id="E2A8T8"/>
<dbReference type="Proteomes" id="UP000000311">
    <property type="component" value="Unassembled WGS sequence"/>
</dbReference>
<dbReference type="OMA" id="TGRHNAF"/>
<feature type="compositionally biased region" description="Low complexity" evidence="3">
    <location>
        <begin position="484"/>
        <end position="495"/>
    </location>
</feature>
<feature type="compositionally biased region" description="Basic and acidic residues" evidence="3">
    <location>
        <begin position="154"/>
        <end position="181"/>
    </location>
</feature>
<dbReference type="PANTHER" id="PTHR22792:SF132">
    <property type="entry name" value="LA-RELATED PROTEIN 1"/>
    <property type="match status" value="1"/>
</dbReference>
<keyword evidence="1 2" id="KW-0694">RNA-binding</keyword>
<feature type="compositionally biased region" description="Polar residues" evidence="3">
    <location>
        <begin position="1102"/>
        <end position="1114"/>
    </location>
</feature>
<dbReference type="GO" id="GO:0000339">
    <property type="term" value="F:RNA cap binding"/>
    <property type="evidence" value="ECO:0007669"/>
    <property type="project" value="InterPro"/>
</dbReference>
<dbReference type="Gene3D" id="1.10.10.10">
    <property type="entry name" value="Winged helix-like DNA-binding domain superfamily/Winged helix DNA-binding domain"/>
    <property type="match status" value="1"/>
</dbReference>
<feature type="compositionally biased region" description="Basic and acidic residues" evidence="3">
    <location>
        <begin position="52"/>
        <end position="64"/>
    </location>
</feature>
<dbReference type="InterPro" id="IPR045180">
    <property type="entry name" value="La_dom_prot"/>
</dbReference>
<sequence>MVERLMPIKDKSCQRIPRCQATRTTIQPVSDNFPEKDNRRESLPRTPNARVVDSRQDDGQRDVADQLNNGDVSNDGEFQTVANKGARQNGVEESAQPTIVRASRDRRRFNQNASDFTNIGDWPTLGTQERKATVSPSKQNGVINDESSTLKADSTIESRVKENKEQNHCQDDSDEHTDNGEKKKKANKQKWVPLEIDLVQNRGTMRSPRFQNHRERNGEANDGESWRERDYDRSGYNHRGRGGRSYRGRGRGGRGRAGFRHRHDHEYTNYTTTDYIQTHKYEHADSGYMIPYMGTCYFNNANYVDMSTLKECIRQQIEYYFCEENLVKDFFLRRKMNAQGFLPLTLIASFQRVQNLTMDIDLVINAVMESDKLEVLEFEDGYKIRTTLDPLKWPISDIASNVVTSNHSPQSISSQNEVIHPTSKTAFCPAAKPLLAIPIPAAPRVFASYYSVPMANEVLNPDVPEFIPMDSTERTNGFTDESNETATNESNETQNEIQFETIKEEIDKLTNSLIMPPVSPNNNSLIKIDDTLPIMAGSSTSDLLEERINRELDTSSDNAWKEVRRRVKQPHKDRSEEKEKLENTKSKTREELDFQFDEELDSPPPTGRHNAFSEWSDDDEDYELSDRDINKILIFTQTHPPSSRIPKHEGYDRTGDWITRVKMTQELEQLINDGLYYYEDELWRQNNQRYGSSSSIGSYKTINMISQEDFEKMAPKVPRKANPEVPPPPPSCIEDLEISQSALSLQLPNTSLEKKEYRPDKSRRESWNEKSQTREGRRAASRFFAVVKEPSVDPTTPRKRKTRHSNNPPVEHHVGWIMDVREHHPRTHSVGSSAGTSPNEGYLASSYGSVPTISEHPSHALLKDNGFTQQAYHKYRSRCLKERKRLGIGQSQEMNTLFRFWSFFLRENFNRTMYEEFRTIAKEDACEGYRYGVECLFRFYSYGLEKKFRHVLYKDFEIETIYDYESGQLYGLEKFWAFLKYYKNSDQLHVDSKLKEHLSKFQSIEDFRVVKPRIHEMLQAARLRHRSVSESAREDSLASALLDDCSSTTTLPNETKSDNYLKSCLDLTNSSQFRNRAGSYGSSHLRRRNNSVPSSDQRDLNKQQPRSRQNSGSFTKPHEASKS</sequence>
<dbReference type="SMART" id="SM00684">
    <property type="entry name" value="DM15"/>
    <property type="match status" value="3"/>
</dbReference>
<proteinExistence type="predicted"/>
<evidence type="ECO:0000313" key="6">
    <source>
        <dbReference type="Proteomes" id="UP000000311"/>
    </source>
</evidence>
<feature type="compositionally biased region" description="Polar residues" evidence="3">
    <location>
        <begin position="66"/>
        <end position="82"/>
    </location>
</feature>
<dbReference type="InterPro" id="IPR036390">
    <property type="entry name" value="WH_DNA-bd_sf"/>
</dbReference>
<feature type="region of interest" description="Disordered" evidence="3">
    <location>
        <begin position="22"/>
        <end position="259"/>
    </location>
</feature>
<evidence type="ECO:0000256" key="3">
    <source>
        <dbReference type="SAM" id="MobiDB-lite"/>
    </source>
</evidence>
<dbReference type="GO" id="GO:0005829">
    <property type="term" value="C:cytosol"/>
    <property type="evidence" value="ECO:0007669"/>
    <property type="project" value="TreeGrafter"/>
</dbReference>
<dbReference type="PROSITE" id="PS50961">
    <property type="entry name" value="HTH_LA"/>
    <property type="match status" value="1"/>
</dbReference>
<dbReference type="Pfam" id="PF05383">
    <property type="entry name" value="La"/>
    <property type="match status" value="1"/>
</dbReference>
<dbReference type="InterPro" id="IPR006607">
    <property type="entry name" value="DM15"/>
</dbReference>
<reference evidence="5 6" key="1">
    <citation type="journal article" date="2010" name="Science">
        <title>Genomic comparison of the ants Camponotus floridanus and Harpegnathos saltator.</title>
        <authorList>
            <person name="Bonasio R."/>
            <person name="Zhang G."/>
            <person name="Ye C."/>
            <person name="Mutti N.S."/>
            <person name="Fang X."/>
            <person name="Qin N."/>
            <person name="Donahue G."/>
            <person name="Yang P."/>
            <person name="Li Q."/>
            <person name="Li C."/>
            <person name="Zhang P."/>
            <person name="Huang Z."/>
            <person name="Berger S.L."/>
            <person name="Reinberg D."/>
            <person name="Wang J."/>
            <person name="Liebig J."/>
        </authorList>
    </citation>
    <scope>NUCLEOTIDE SEQUENCE [LARGE SCALE GENOMIC DNA]</scope>
    <source>
        <strain evidence="6">C129</strain>
    </source>
</reference>
<dbReference type="InterPro" id="IPR006630">
    <property type="entry name" value="La_HTH"/>
</dbReference>
<dbReference type="OrthoDB" id="340227at2759"/>
<gene>
    <name evidence="5" type="ORF">EAG_01484</name>
</gene>
<feature type="compositionally biased region" description="Polar residues" evidence="3">
    <location>
        <begin position="134"/>
        <end position="153"/>
    </location>
</feature>
<feature type="compositionally biased region" description="Basic and acidic residues" evidence="3">
    <location>
        <begin position="570"/>
        <end position="592"/>
    </location>
</feature>
<name>E2A8T8_CAMFO</name>
<evidence type="ECO:0000256" key="2">
    <source>
        <dbReference type="PROSITE-ProRule" id="PRU00332"/>
    </source>
</evidence>
<accession>E2A8T8</accession>